<sequence>MDSQTSQPSQPSRLLSMPLEVLLHISSYLTTPEYGMLRRTSKHLEASFFKPFAREFFTKRQFMLTEFSLQALVDISKSRFADYLSHLIIGLERLRLLSSDPSGQRPQLLVYSTRGEEKYNKYCEAKVSLSESAFHIPQYLEPTVTPVLANLKTLFLDLNDWVPSAGNSSKLKEFLCKAKSLEHLRLNFQGWDRRNHHLQTEPGSYLQLLQWLSGDPASFKNSQALSGIAKPPPDPIKFANLNQIDIGFVNIEPHELVKLYTNYKSTLRSISLHRVTFCQSKDEEKKNKNQWNGFLDEISASGLTLLSAISISNPSQILYANQKRTSKLDIKFEGAPPRMARSWHGSDLEQAVKDFKDSIIFDRKAVENFLEDSWDEGSSEVDSEED</sequence>
<feature type="domain" description="F-box" evidence="1">
    <location>
        <begin position="11"/>
        <end position="60"/>
    </location>
</feature>
<dbReference type="Pfam" id="PF00646">
    <property type="entry name" value="F-box"/>
    <property type="match status" value="1"/>
</dbReference>
<gene>
    <name evidence="2" type="ORF">UCREL1_570</name>
</gene>
<dbReference type="Proteomes" id="UP000012174">
    <property type="component" value="Unassembled WGS sequence"/>
</dbReference>
<dbReference type="HOGENOM" id="CLU_034964_0_0_1"/>
<dbReference type="KEGG" id="ela:UCREL1_570"/>
<dbReference type="AlphaFoldDB" id="M7T0E2"/>
<dbReference type="SUPFAM" id="SSF81383">
    <property type="entry name" value="F-box domain"/>
    <property type="match status" value="1"/>
</dbReference>
<dbReference type="PROSITE" id="PS50181">
    <property type="entry name" value="FBOX"/>
    <property type="match status" value="1"/>
</dbReference>
<keyword evidence="3" id="KW-1185">Reference proteome</keyword>
<accession>M7T0E2</accession>
<dbReference type="EMBL" id="KB705466">
    <property type="protein sequence ID" value="EMR72374.1"/>
    <property type="molecule type" value="Genomic_DNA"/>
</dbReference>
<evidence type="ECO:0000313" key="2">
    <source>
        <dbReference type="EMBL" id="EMR72374.1"/>
    </source>
</evidence>
<reference evidence="3" key="1">
    <citation type="journal article" date="2013" name="Genome Announc.">
        <title>Draft genome sequence of the grapevine dieback fungus Eutypa lata UCR-EL1.</title>
        <authorList>
            <person name="Blanco-Ulate B."/>
            <person name="Rolshausen P.E."/>
            <person name="Cantu D."/>
        </authorList>
    </citation>
    <scope>NUCLEOTIDE SEQUENCE [LARGE SCALE GENOMIC DNA]</scope>
    <source>
        <strain evidence="3">UCR-EL1</strain>
    </source>
</reference>
<evidence type="ECO:0000259" key="1">
    <source>
        <dbReference type="PROSITE" id="PS50181"/>
    </source>
</evidence>
<dbReference type="InterPro" id="IPR036047">
    <property type="entry name" value="F-box-like_dom_sf"/>
</dbReference>
<name>M7T0E2_EUTLA</name>
<dbReference type="CDD" id="cd09917">
    <property type="entry name" value="F-box_SF"/>
    <property type="match status" value="1"/>
</dbReference>
<organism evidence="2 3">
    <name type="scientific">Eutypa lata (strain UCR-EL1)</name>
    <name type="common">Grapevine dieback disease fungus</name>
    <name type="synonym">Eutypa armeniacae</name>
    <dbReference type="NCBI Taxonomy" id="1287681"/>
    <lineage>
        <taxon>Eukaryota</taxon>
        <taxon>Fungi</taxon>
        <taxon>Dikarya</taxon>
        <taxon>Ascomycota</taxon>
        <taxon>Pezizomycotina</taxon>
        <taxon>Sordariomycetes</taxon>
        <taxon>Xylariomycetidae</taxon>
        <taxon>Xylariales</taxon>
        <taxon>Diatrypaceae</taxon>
        <taxon>Eutypa</taxon>
    </lineage>
</organism>
<proteinExistence type="predicted"/>
<protein>
    <submittedName>
        <fullName evidence="2">Putative f-box domain-containing protein</fullName>
    </submittedName>
</protein>
<dbReference type="OrthoDB" id="5279008at2759"/>
<dbReference type="InterPro" id="IPR001810">
    <property type="entry name" value="F-box_dom"/>
</dbReference>
<dbReference type="eggNOG" id="ENOG502SIJ0">
    <property type="taxonomic scope" value="Eukaryota"/>
</dbReference>
<evidence type="ECO:0000313" key="3">
    <source>
        <dbReference type="Proteomes" id="UP000012174"/>
    </source>
</evidence>